<dbReference type="GO" id="GO:0045454">
    <property type="term" value="P:cell redox homeostasis"/>
    <property type="evidence" value="ECO:0007669"/>
    <property type="project" value="InterPro"/>
</dbReference>
<keyword evidence="7" id="KW-1015">Disulfide bond</keyword>
<dbReference type="GO" id="GO:0005829">
    <property type="term" value="C:cytosol"/>
    <property type="evidence" value="ECO:0007669"/>
    <property type="project" value="TreeGrafter"/>
</dbReference>
<dbReference type="AlphaFoldDB" id="A0A1A6DYZ1"/>
<feature type="binding site" evidence="10">
    <location>
        <begin position="186"/>
        <end position="193"/>
    </location>
    <ligand>
        <name>NAD(+)</name>
        <dbReference type="ChEBI" id="CHEBI:57540"/>
    </ligand>
</feature>
<evidence type="ECO:0000259" key="14">
    <source>
        <dbReference type="Pfam" id="PF07992"/>
    </source>
</evidence>
<feature type="binding site" evidence="10">
    <location>
        <position position="55"/>
    </location>
    <ligand>
        <name>FAD</name>
        <dbReference type="ChEBI" id="CHEBI:57692"/>
    </ligand>
</feature>
<dbReference type="InterPro" id="IPR046952">
    <property type="entry name" value="GSHR/TRXR-like"/>
</dbReference>
<dbReference type="FunFam" id="3.50.50.60:FF:000051">
    <property type="entry name" value="Glutathione reductase"/>
    <property type="match status" value="1"/>
</dbReference>
<dbReference type="GO" id="GO:0004362">
    <property type="term" value="F:glutathione-disulfide reductase (NADPH) activity"/>
    <property type="evidence" value="ECO:0007669"/>
    <property type="project" value="TreeGrafter"/>
</dbReference>
<keyword evidence="10" id="KW-0547">Nucleotide-binding</keyword>
<accession>A0A1A6DYZ1</accession>
<feature type="binding site" evidence="10">
    <location>
        <position position="273"/>
    </location>
    <ligand>
        <name>NAD(+)</name>
        <dbReference type="ChEBI" id="CHEBI:57540"/>
    </ligand>
</feature>
<dbReference type="InterPro" id="IPR004099">
    <property type="entry name" value="Pyr_nucl-diS_OxRdtase_dimer"/>
</dbReference>
<dbReference type="PRINTS" id="PR00411">
    <property type="entry name" value="PNDRDTASEI"/>
</dbReference>
<dbReference type="Pfam" id="PF07992">
    <property type="entry name" value="Pyr_redox_2"/>
    <property type="match status" value="1"/>
</dbReference>
<dbReference type="PROSITE" id="PS00076">
    <property type="entry name" value="PYRIDINE_REDOX_1"/>
    <property type="match status" value="1"/>
</dbReference>
<gene>
    <name evidence="15" type="ORF">A9O67_10710</name>
</gene>
<dbReference type="GO" id="GO:0006749">
    <property type="term" value="P:glutathione metabolic process"/>
    <property type="evidence" value="ECO:0007669"/>
    <property type="project" value="TreeGrafter"/>
</dbReference>
<feature type="binding site" evidence="10">
    <location>
        <position position="314"/>
    </location>
    <ligand>
        <name>FAD</name>
        <dbReference type="ChEBI" id="CHEBI:57692"/>
    </ligand>
</feature>
<dbReference type="PANTHER" id="PTHR42737:SF2">
    <property type="entry name" value="GLUTATHIONE REDUCTASE"/>
    <property type="match status" value="1"/>
</dbReference>
<evidence type="ECO:0000256" key="5">
    <source>
        <dbReference type="ARBA" id="ARBA00022857"/>
    </source>
</evidence>
<keyword evidence="4 10" id="KW-0274">FAD</keyword>
<evidence type="ECO:0000256" key="8">
    <source>
        <dbReference type="ARBA" id="ARBA00023284"/>
    </source>
</evidence>
<keyword evidence="16" id="KW-1185">Reference proteome</keyword>
<evidence type="ECO:0000256" key="10">
    <source>
        <dbReference type="PIRSR" id="PIRSR000350-3"/>
    </source>
</evidence>
<dbReference type="PANTHER" id="PTHR42737">
    <property type="entry name" value="GLUTATHIONE REDUCTASE"/>
    <property type="match status" value="1"/>
</dbReference>
<reference evidence="15 16" key="1">
    <citation type="submission" date="2016-06" db="EMBL/GenBank/DDBJ databases">
        <title>Genome sequence of Tepidimonas fonticaldi PL17.</title>
        <authorList>
            <person name="Pinnaka A.K."/>
        </authorList>
    </citation>
    <scope>NUCLEOTIDE SEQUENCE [LARGE SCALE GENOMIC DNA]</scope>
    <source>
        <strain evidence="15 16">PL17</strain>
    </source>
</reference>
<dbReference type="InterPro" id="IPR012999">
    <property type="entry name" value="Pyr_OxRdtase_I_AS"/>
</dbReference>
<comment type="subunit">
    <text evidence="2">Homodimer.</text>
</comment>
<dbReference type="NCBIfam" id="NF004776">
    <property type="entry name" value="PRK06116.1"/>
    <property type="match status" value="1"/>
</dbReference>
<dbReference type="InterPro" id="IPR036188">
    <property type="entry name" value="FAD/NAD-bd_sf"/>
</dbReference>
<feature type="domain" description="Pyridine nucleotide-disulphide oxidoreductase dimerisation" evidence="13">
    <location>
        <begin position="353"/>
        <end position="461"/>
    </location>
</feature>
<sequence length="468" mass="50157">MGGFDFDLFVIGGGSGGVRAARMAAQRGVRVALAEAQGLDGLGGTCVNVGCIPKKLYSYAAHYAEAFEEARGYGWQIGAAALDWAELKRRRAAEIARLNGVYDRLLRSSGVTVLSGWARLRDAHTIELATLNADGTPGHQTWRAERILIATGGTPHVPHFHGREHVITSNEVFDLDPFPQRLVVVGGGYIACEFASIFNGLGAQVTQLYRGEQILRGFDDEVRHFLAGEMRKKGVDLRLRTGVVAVHREADGLHAVLEDGNRLVADAILYATGRVPNVQGLGLEALGVAQGAQGAIVVDEHYRTNVPSVYALGDVTARVQLTPVALAEAMALVDHLYGPAPGAAPRSAHYDLIPTAVFTAPNVGTVGLTEAQARERYGRLRIYRCEFRALRHTLSGSEERTLVKLVVDDASDRVVGLHLVGPDAGEIVQGFAVALRCGATKAQFDATLGIHPTIAEELVTLREPVSRG</sequence>
<dbReference type="InterPro" id="IPR023753">
    <property type="entry name" value="FAD/NAD-binding_dom"/>
</dbReference>
<feature type="domain" description="FAD/NAD(P)-binding" evidence="14">
    <location>
        <begin position="6"/>
        <end position="329"/>
    </location>
</feature>
<evidence type="ECO:0000256" key="12">
    <source>
        <dbReference type="RuleBase" id="RU003691"/>
    </source>
</evidence>
<evidence type="ECO:0000256" key="7">
    <source>
        <dbReference type="ARBA" id="ARBA00023157"/>
    </source>
</evidence>
<name>A0A1A6DYZ1_9BURK</name>
<keyword evidence="5" id="KW-0521">NADP</keyword>
<dbReference type="EMBL" id="LZDH01000002">
    <property type="protein sequence ID" value="OBS32058.1"/>
    <property type="molecule type" value="Genomic_DNA"/>
</dbReference>
<dbReference type="InterPro" id="IPR016156">
    <property type="entry name" value="FAD/NAD-linked_Rdtase_dimer_sf"/>
</dbReference>
<proteinExistence type="inferred from homology"/>
<dbReference type="GO" id="GO:0034599">
    <property type="term" value="P:cellular response to oxidative stress"/>
    <property type="evidence" value="ECO:0007669"/>
    <property type="project" value="TreeGrafter"/>
</dbReference>
<protein>
    <submittedName>
        <fullName evidence="15">Glutathione-disulfide reductase</fullName>
    </submittedName>
</protein>
<evidence type="ECO:0000256" key="6">
    <source>
        <dbReference type="ARBA" id="ARBA00023002"/>
    </source>
</evidence>
<comment type="cofactor">
    <cofactor evidence="10">
        <name>FAD</name>
        <dbReference type="ChEBI" id="CHEBI:57692"/>
    </cofactor>
    <text evidence="10">Binds 1 FAD per subunit.</text>
</comment>
<evidence type="ECO:0000256" key="1">
    <source>
        <dbReference type="ARBA" id="ARBA00007532"/>
    </source>
</evidence>
<dbReference type="OrthoDB" id="178496at2"/>
<organism evidence="15 16">
    <name type="scientific">Tepidimonas fonticaldi</name>
    <dbReference type="NCBI Taxonomy" id="1101373"/>
    <lineage>
        <taxon>Bacteria</taxon>
        <taxon>Pseudomonadati</taxon>
        <taxon>Pseudomonadota</taxon>
        <taxon>Betaproteobacteria</taxon>
        <taxon>Burkholderiales</taxon>
        <taxon>Tepidimonas</taxon>
    </lineage>
</organism>
<dbReference type="GO" id="GO:0050660">
    <property type="term" value="F:flavin adenine dinucleotide binding"/>
    <property type="evidence" value="ECO:0007669"/>
    <property type="project" value="InterPro"/>
</dbReference>
<dbReference type="Pfam" id="PF02852">
    <property type="entry name" value="Pyr_redox_dim"/>
    <property type="match status" value="1"/>
</dbReference>
<dbReference type="Gene3D" id="3.50.50.60">
    <property type="entry name" value="FAD/NAD(P)-binding domain"/>
    <property type="match status" value="2"/>
</dbReference>
<dbReference type="SUPFAM" id="SSF51905">
    <property type="entry name" value="FAD/NAD(P)-binding domain"/>
    <property type="match status" value="1"/>
</dbReference>
<dbReference type="STRING" id="1101373.A9O67_10710"/>
<dbReference type="Gene3D" id="3.30.390.30">
    <property type="match status" value="1"/>
</dbReference>
<comment type="similarity">
    <text evidence="1 12">Belongs to the class-I pyridine nucleotide-disulfide oxidoreductase family.</text>
</comment>
<dbReference type="PRINTS" id="PR00368">
    <property type="entry name" value="FADPNR"/>
</dbReference>
<evidence type="ECO:0000313" key="16">
    <source>
        <dbReference type="Proteomes" id="UP000091969"/>
    </source>
</evidence>
<dbReference type="PIRSF" id="PIRSF000350">
    <property type="entry name" value="Mercury_reductase_MerA"/>
    <property type="match status" value="1"/>
</dbReference>
<evidence type="ECO:0000256" key="3">
    <source>
        <dbReference type="ARBA" id="ARBA00022630"/>
    </source>
</evidence>
<feature type="disulfide bond" description="Redox-active" evidence="11">
    <location>
        <begin position="46"/>
        <end position="51"/>
    </location>
</feature>
<dbReference type="Proteomes" id="UP000091969">
    <property type="component" value="Unassembled WGS sequence"/>
</dbReference>
<dbReference type="SUPFAM" id="SSF55424">
    <property type="entry name" value="FAD/NAD-linked reductases, dimerisation (C-terminal) domain"/>
    <property type="match status" value="1"/>
</dbReference>
<keyword evidence="3 12" id="KW-0285">Flavoprotein</keyword>
<keyword evidence="6 12" id="KW-0560">Oxidoreductase</keyword>
<keyword evidence="8 12" id="KW-0676">Redox-active center</keyword>
<dbReference type="RefSeq" id="WP_068606316.1">
    <property type="nucleotide sequence ID" value="NZ_LZDH01000002.1"/>
</dbReference>
<evidence type="ECO:0000256" key="4">
    <source>
        <dbReference type="ARBA" id="ARBA00022827"/>
    </source>
</evidence>
<evidence type="ECO:0000259" key="13">
    <source>
        <dbReference type="Pfam" id="PF02852"/>
    </source>
</evidence>
<feature type="active site" description="Proton acceptor" evidence="9">
    <location>
        <position position="451"/>
    </location>
</feature>
<evidence type="ECO:0000256" key="11">
    <source>
        <dbReference type="PIRSR" id="PIRSR000350-4"/>
    </source>
</evidence>
<evidence type="ECO:0000256" key="2">
    <source>
        <dbReference type="ARBA" id="ARBA00011738"/>
    </source>
</evidence>
<evidence type="ECO:0000313" key="15">
    <source>
        <dbReference type="EMBL" id="OBS32058.1"/>
    </source>
</evidence>
<comment type="caution">
    <text evidence="15">The sequence shown here is derived from an EMBL/GenBank/DDBJ whole genome shotgun (WGS) entry which is preliminary data.</text>
</comment>
<dbReference type="InterPro" id="IPR001100">
    <property type="entry name" value="Pyr_nuc-diS_OxRdtase"/>
</dbReference>
<evidence type="ECO:0000256" key="9">
    <source>
        <dbReference type="PIRSR" id="PIRSR000350-2"/>
    </source>
</evidence>
<keyword evidence="10" id="KW-0520">NAD</keyword>